<dbReference type="Pfam" id="PF00664">
    <property type="entry name" value="ABC_membrane"/>
    <property type="match status" value="1"/>
</dbReference>
<evidence type="ECO:0000313" key="10">
    <source>
        <dbReference type="EMBL" id="MDC7692780.1"/>
    </source>
</evidence>
<dbReference type="EMBL" id="JAQQKW010000001">
    <property type="protein sequence ID" value="MDC7692780.1"/>
    <property type="molecule type" value="Genomic_DNA"/>
</dbReference>
<evidence type="ECO:0000256" key="2">
    <source>
        <dbReference type="ARBA" id="ARBA00022692"/>
    </source>
</evidence>
<evidence type="ECO:0000256" key="4">
    <source>
        <dbReference type="ARBA" id="ARBA00022840"/>
    </source>
</evidence>
<keyword evidence="4 10" id="KW-0067">ATP-binding</keyword>
<evidence type="ECO:0000256" key="7">
    <source>
        <dbReference type="SAM" id="Phobius"/>
    </source>
</evidence>
<dbReference type="CDD" id="cd03228">
    <property type="entry name" value="ABCC_MRP_Like"/>
    <property type="match status" value="1"/>
</dbReference>
<evidence type="ECO:0000256" key="3">
    <source>
        <dbReference type="ARBA" id="ARBA00022741"/>
    </source>
</evidence>
<dbReference type="GO" id="GO:0005524">
    <property type="term" value="F:ATP binding"/>
    <property type="evidence" value="ECO:0007669"/>
    <property type="project" value="UniProtKB-KW"/>
</dbReference>
<name>A0ABT5I9C8_9CAUL</name>
<keyword evidence="11" id="KW-1185">Reference proteome</keyword>
<dbReference type="PROSITE" id="PS50893">
    <property type="entry name" value="ABC_TRANSPORTER_2"/>
    <property type="match status" value="1"/>
</dbReference>
<dbReference type="PANTHER" id="PTHR24221">
    <property type="entry name" value="ATP-BINDING CASSETTE SUB-FAMILY B"/>
    <property type="match status" value="1"/>
</dbReference>
<keyword evidence="3" id="KW-0547">Nucleotide-binding</keyword>
<comment type="subcellular location">
    <subcellularLocation>
        <location evidence="1">Cell membrane</location>
        <topology evidence="1">Multi-pass membrane protein</topology>
    </subcellularLocation>
</comment>
<comment type="caution">
    <text evidence="10">The sequence shown here is derived from an EMBL/GenBank/DDBJ whole genome shotgun (WGS) entry which is preliminary data.</text>
</comment>
<dbReference type="InterPro" id="IPR003439">
    <property type="entry name" value="ABC_transporter-like_ATP-bd"/>
</dbReference>
<dbReference type="InterPro" id="IPR027417">
    <property type="entry name" value="P-loop_NTPase"/>
</dbReference>
<evidence type="ECO:0000259" key="8">
    <source>
        <dbReference type="PROSITE" id="PS50893"/>
    </source>
</evidence>
<evidence type="ECO:0000256" key="1">
    <source>
        <dbReference type="ARBA" id="ARBA00004651"/>
    </source>
</evidence>
<dbReference type="RefSeq" id="WP_272739559.1">
    <property type="nucleotide sequence ID" value="NZ_JAQQKW010000001.1"/>
</dbReference>
<dbReference type="InterPro" id="IPR011527">
    <property type="entry name" value="ABC1_TM_dom"/>
</dbReference>
<dbReference type="InterPro" id="IPR036640">
    <property type="entry name" value="ABC1_TM_sf"/>
</dbReference>
<proteinExistence type="predicted"/>
<dbReference type="InterPro" id="IPR017871">
    <property type="entry name" value="ABC_transporter-like_CS"/>
</dbReference>
<accession>A0ABT5I9C8</accession>
<keyword evidence="2 7" id="KW-0812">Transmembrane</keyword>
<organism evidence="10 11">
    <name type="scientific">Asticcacaulis currens</name>
    <dbReference type="NCBI Taxonomy" id="2984210"/>
    <lineage>
        <taxon>Bacteria</taxon>
        <taxon>Pseudomonadati</taxon>
        <taxon>Pseudomonadota</taxon>
        <taxon>Alphaproteobacteria</taxon>
        <taxon>Caulobacterales</taxon>
        <taxon>Caulobacteraceae</taxon>
        <taxon>Asticcacaulis</taxon>
    </lineage>
</organism>
<feature type="transmembrane region" description="Helical" evidence="7">
    <location>
        <begin position="275"/>
        <end position="297"/>
    </location>
</feature>
<feature type="transmembrane region" description="Helical" evidence="7">
    <location>
        <begin position="159"/>
        <end position="179"/>
    </location>
</feature>
<feature type="transmembrane region" description="Helical" evidence="7">
    <location>
        <begin position="185"/>
        <end position="205"/>
    </location>
</feature>
<dbReference type="PROSITE" id="PS00211">
    <property type="entry name" value="ABC_TRANSPORTER_1"/>
    <property type="match status" value="1"/>
</dbReference>
<dbReference type="Gene3D" id="3.40.50.300">
    <property type="entry name" value="P-loop containing nucleotide triphosphate hydrolases"/>
    <property type="match status" value="1"/>
</dbReference>
<evidence type="ECO:0000256" key="6">
    <source>
        <dbReference type="ARBA" id="ARBA00023136"/>
    </source>
</evidence>
<gene>
    <name evidence="10" type="ORF">PQU94_00630</name>
</gene>
<dbReference type="SMART" id="SM00382">
    <property type="entry name" value="AAA"/>
    <property type="match status" value="1"/>
</dbReference>
<sequence length="578" mass="62984">MKFSQIISGEINLKKTLKRSLALAKYLYSTSPSEFARTSMWVVLAALSEGAAISLLYPAITHATDHPLPLPLLDGLLQRSDALPETYFLVLLSGFVVVTVIGALATRQRAICVAKLLSGTMERVRVELFQTIAQSAWPYLASRRSDDMTHLINGEIDRLQTAIGCITLTVQNAFFLIVYTLLSLFISPGISIFVVCVGVVIYLLLAPTRRQSSDFGNRLTRFKQEQYRVVGTFLSAIKTIKAYNAENTYIAGVKKSLSETYSETNAYVRRSSWSAVLYTSLAAFALCAFLLASILIFRAPVSEIGALLIIYSRLVPRFGAVQDQAQALLVNLPAFEALERLKDEAHNQAESDVRNGLLPVLSKSLSFRDVSFGYGDTPVLQKLSFDLPVGKLSVVGGPSGTGKSTLADIAMGFLRPQGGAVFIDGIRLDDAQCKIWRDQIAYVPQDTQIFNATLRENLTMGRADITDDEVHAALGLAHAADFTSTFENGLDADLSAGETGLSGGQKQRLAIARAILRQPRLYILDEPTSALDAHSTSLVLHTLSLLKSRSVVLVISHDLAVLQKADHLITLGGAFTHQ</sequence>
<evidence type="ECO:0000256" key="5">
    <source>
        <dbReference type="ARBA" id="ARBA00022989"/>
    </source>
</evidence>
<dbReference type="Gene3D" id="1.20.1560.10">
    <property type="entry name" value="ABC transporter type 1, transmembrane domain"/>
    <property type="match status" value="1"/>
</dbReference>
<keyword evidence="6 7" id="KW-0472">Membrane</keyword>
<evidence type="ECO:0000313" key="11">
    <source>
        <dbReference type="Proteomes" id="UP001216595"/>
    </source>
</evidence>
<dbReference type="SUPFAM" id="SSF52540">
    <property type="entry name" value="P-loop containing nucleoside triphosphate hydrolases"/>
    <property type="match status" value="1"/>
</dbReference>
<evidence type="ECO:0000259" key="9">
    <source>
        <dbReference type="PROSITE" id="PS50929"/>
    </source>
</evidence>
<feature type="domain" description="ABC transmembrane type-1" evidence="9">
    <location>
        <begin position="43"/>
        <end position="298"/>
    </location>
</feature>
<protein>
    <submittedName>
        <fullName evidence="10">ABC transporter ATP-binding protein</fullName>
    </submittedName>
</protein>
<dbReference type="PANTHER" id="PTHR24221:SF654">
    <property type="entry name" value="ATP-BINDING CASSETTE SUB-FAMILY B MEMBER 6"/>
    <property type="match status" value="1"/>
</dbReference>
<reference evidence="10 11" key="1">
    <citation type="submission" date="2023-01" db="EMBL/GenBank/DDBJ databases">
        <title>Novel species of the genus Asticcacaulis isolated from rivers.</title>
        <authorList>
            <person name="Lu H."/>
        </authorList>
    </citation>
    <scope>NUCLEOTIDE SEQUENCE [LARGE SCALE GENOMIC DNA]</scope>
    <source>
        <strain evidence="10 11">DXS10W</strain>
    </source>
</reference>
<feature type="transmembrane region" description="Helical" evidence="7">
    <location>
        <begin position="41"/>
        <end position="60"/>
    </location>
</feature>
<dbReference type="SUPFAM" id="SSF90123">
    <property type="entry name" value="ABC transporter transmembrane region"/>
    <property type="match status" value="1"/>
</dbReference>
<keyword evidence="5 7" id="KW-1133">Transmembrane helix</keyword>
<dbReference type="PROSITE" id="PS50929">
    <property type="entry name" value="ABC_TM1F"/>
    <property type="match status" value="1"/>
</dbReference>
<dbReference type="Pfam" id="PF00005">
    <property type="entry name" value="ABC_tran"/>
    <property type="match status" value="1"/>
</dbReference>
<feature type="domain" description="ABC transporter" evidence="8">
    <location>
        <begin position="365"/>
        <end position="578"/>
    </location>
</feature>
<feature type="transmembrane region" description="Helical" evidence="7">
    <location>
        <begin position="86"/>
        <end position="105"/>
    </location>
</feature>
<dbReference type="Proteomes" id="UP001216595">
    <property type="component" value="Unassembled WGS sequence"/>
</dbReference>
<dbReference type="InterPro" id="IPR003593">
    <property type="entry name" value="AAA+_ATPase"/>
</dbReference>
<dbReference type="InterPro" id="IPR039421">
    <property type="entry name" value="Type_1_exporter"/>
</dbReference>